<feature type="transmembrane region" description="Helical" evidence="3">
    <location>
        <begin position="66"/>
        <end position="88"/>
    </location>
</feature>
<dbReference type="RefSeq" id="WP_132326652.1">
    <property type="nucleotide sequence ID" value="NZ_SMKR01000198.1"/>
</dbReference>
<comment type="caution">
    <text evidence="4">The sequence shown here is derived from an EMBL/GenBank/DDBJ whole genome shotgun (WGS) entry which is preliminary data.</text>
</comment>
<keyword evidence="3" id="KW-0472">Membrane</keyword>
<feature type="region of interest" description="Disordered" evidence="2">
    <location>
        <begin position="148"/>
        <end position="212"/>
    </location>
</feature>
<feature type="compositionally biased region" description="Low complexity" evidence="2">
    <location>
        <begin position="9"/>
        <end position="20"/>
    </location>
</feature>
<sequence length="212" mass="23184">MPPRRESGARPGSRPSSRTQSRPRRLAFGPAPTHPARRGDQPKRRTTSSPAGPVRTRGSRNLTGRAAVVLLVLGALIVSYAQSLRVWFDQHQQITALQQEIRDREKRVAELNDEIARWDDDAYVKAQARQRLGWVMPGEVGYRVIGADGKPVGAPPEPSAPSDAAAEEQQPTWYTKLWGSVEGAGKPAVPSTPKPTKPTPKPILTPSPKVTR</sequence>
<evidence type="ECO:0000313" key="5">
    <source>
        <dbReference type="Proteomes" id="UP000295172"/>
    </source>
</evidence>
<evidence type="ECO:0000256" key="1">
    <source>
        <dbReference type="SAM" id="Coils"/>
    </source>
</evidence>
<name>A0A4R4W9X9_9ACTN</name>
<feature type="compositionally biased region" description="Low complexity" evidence="2">
    <location>
        <begin position="160"/>
        <end position="171"/>
    </location>
</feature>
<dbReference type="AlphaFoldDB" id="A0A4R4W9X9"/>
<accession>A0A4R4W9X9</accession>
<dbReference type="Pfam" id="PF04977">
    <property type="entry name" value="DivIC"/>
    <property type="match status" value="1"/>
</dbReference>
<evidence type="ECO:0000313" key="4">
    <source>
        <dbReference type="EMBL" id="TDD15568.1"/>
    </source>
</evidence>
<proteinExistence type="predicted"/>
<dbReference type="Proteomes" id="UP000295172">
    <property type="component" value="Unassembled WGS sequence"/>
</dbReference>
<keyword evidence="5" id="KW-1185">Reference proteome</keyword>
<feature type="region of interest" description="Disordered" evidence="2">
    <location>
        <begin position="1"/>
        <end position="59"/>
    </location>
</feature>
<dbReference type="InterPro" id="IPR007060">
    <property type="entry name" value="FtsL/DivIC"/>
</dbReference>
<evidence type="ECO:0000256" key="3">
    <source>
        <dbReference type="SAM" id="Phobius"/>
    </source>
</evidence>
<organism evidence="4 5">
    <name type="scientific">Kribbella turkmenica</name>
    <dbReference type="NCBI Taxonomy" id="2530375"/>
    <lineage>
        <taxon>Bacteria</taxon>
        <taxon>Bacillati</taxon>
        <taxon>Actinomycetota</taxon>
        <taxon>Actinomycetes</taxon>
        <taxon>Propionibacteriales</taxon>
        <taxon>Kribbellaceae</taxon>
        <taxon>Kribbella</taxon>
    </lineage>
</organism>
<reference evidence="4 5" key="1">
    <citation type="submission" date="2019-02" db="EMBL/GenBank/DDBJ databases">
        <title>Draft genome sequences of novel Actinobacteria.</title>
        <authorList>
            <person name="Sahin N."/>
            <person name="Ay H."/>
            <person name="Saygin H."/>
        </authorList>
    </citation>
    <scope>NUCLEOTIDE SEQUENCE [LARGE SCALE GENOMIC DNA]</scope>
    <source>
        <strain evidence="4 5">16K104</strain>
    </source>
</reference>
<protein>
    <submittedName>
        <fullName evidence="4">Septum formation initiator family protein</fullName>
    </submittedName>
</protein>
<feature type="coiled-coil region" evidence="1">
    <location>
        <begin position="94"/>
        <end position="121"/>
    </location>
</feature>
<keyword evidence="3" id="KW-0812">Transmembrane</keyword>
<keyword evidence="1" id="KW-0175">Coiled coil</keyword>
<keyword evidence="3" id="KW-1133">Transmembrane helix</keyword>
<dbReference type="OrthoDB" id="5187715at2"/>
<dbReference type="EMBL" id="SMKR01000198">
    <property type="protein sequence ID" value="TDD15568.1"/>
    <property type="molecule type" value="Genomic_DNA"/>
</dbReference>
<evidence type="ECO:0000256" key="2">
    <source>
        <dbReference type="SAM" id="MobiDB-lite"/>
    </source>
</evidence>
<feature type="compositionally biased region" description="Pro residues" evidence="2">
    <location>
        <begin position="190"/>
        <end position="205"/>
    </location>
</feature>
<gene>
    <name evidence="4" type="ORF">E1218_31270</name>
</gene>